<keyword evidence="1 5" id="KW-1003">Cell membrane</keyword>
<dbReference type="GO" id="GO:0006106">
    <property type="term" value="P:fumarate metabolic process"/>
    <property type="evidence" value="ECO:0007669"/>
    <property type="project" value="InterPro"/>
</dbReference>
<dbReference type="GO" id="GO:0000104">
    <property type="term" value="F:succinate dehydrogenase activity"/>
    <property type="evidence" value="ECO:0007669"/>
    <property type="project" value="UniProtKB-UniRule"/>
</dbReference>
<dbReference type="KEGG" id="apor:DDU33_02610"/>
<evidence type="ECO:0000256" key="1">
    <source>
        <dbReference type="ARBA" id="ARBA00022475"/>
    </source>
</evidence>
<evidence type="ECO:0000256" key="2">
    <source>
        <dbReference type="ARBA" id="ARBA00022692"/>
    </source>
</evidence>
<evidence type="ECO:0000313" key="7">
    <source>
        <dbReference type="Proteomes" id="UP000244920"/>
    </source>
</evidence>
<comment type="function">
    <text evidence="5">Anchors the catalytic components of the fumarate reductase complex to the cell membrane, binds quinones.</text>
</comment>
<protein>
    <recommendedName>
        <fullName evidence="5">Fumarate reductase subunit D</fullName>
    </recommendedName>
    <alternativeName>
        <fullName evidence="5">Quinol-fumarate reductase subunit D</fullName>
        <shortName evidence="5">QFR subunit D</shortName>
    </alternativeName>
</protein>
<organism evidence="6 7">
    <name type="scientific">Actinobacillus porcitonsillarum</name>
    <dbReference type="NCBI Taxonomy" id="189834"/>
    <lineage>
        <taxon>Bacteria</taxon>
        <taxon>Pseudomonadati</taxon>
        <taxon>Pseudomonadota</taxon>
        <taxon>Gammaproteobacteria</taxon>
        <taxon>Pasteurellales</taxon>
        <taxon>Pasteurellaceae</taxon>
        <taxon>Actinobacillus</taxon>
    </lineage>
</organism>
<comment type="subcellular location">
    <subcellularLocation>
        <location evidence="5">Cell membrane</location>
        <topology evidence="5">Multi-pass membrane protein</topology>
    </subcellularLocation>
</comment>
<reference evidence="7" key="1">
    <citation type="submission" date="2018-05" db="EMBL/GenBank/DDBJ databases">
        <title>Complete genome sequence of Actinobacillus porcitonsillarum reference strain 9953L55 (CCUG 46996).</title>
        <authorList>
            <person name="Dona V."/>
            <person name="Perreten V."/>
        </authorList>
    </citation>
    <scope>NUCLEOTIDE SEQUENCE [LARGE SCALE GENOMIC DNA]</scope>
    <source>
        <strain evidence="7">9953L55</strain>
    </source>
</reference>
<dbReference type="PIRSF" id="PIRSF000179">
    <property type="entry name" value="FrdD"/>
    <property type="match status" value="1"/>
</dbReference>
<dbReference type="GO" id="GO:0005886">
    <property type="term" value="C:plasma membrane"/>
    <property type="evidence" value="ECO:0007669"/>
    <property type="project" value="UniProtKB-SubCell"/>
</dbReference>
<evidence type="ECO:0000256" key="5">
    <source>
        <dbReference type="HAMAP-Rule" id="MF_00709"/>
    </source>
</evidence>
<keyword evidence="7" id="KW-1185">Reference proteome</keyword>
<evidence type="ECO:0000313" key="6">
    <source>
        <dbReference type="EMBL" id="AWI50455.1"/>
    </source>
</evidence>
<dbReference type="GO" id="GO:0045283">
    <property type="term" value="C:fumarate reductase complex"/>
    <property type="evidence" value="ECO:0007669"/>
    <property type="project" value="UniProtKB-UniRule"/>
</dbReference>
<keyword evidence="2 5" id="KW-0812">Transmembrane</keyword>
<dbReference type="InterPro" id="IPR003418">
    <property type="entry name" value="Fumarate_red_D"/>
</dbReference>
<proteinExistence type="inferred from homology"/>
<evidence type="ECO:0000256" key="4">
    <source>
        <dbReference type="ARBA" id="ARBA00023136"/>
    </source>
</evidence>
<dbReference type="HAMAP" id="MF_00709">
    <property type="entry name" value="Fumarate_red_D"/>
    <property type="match status" value="1"/>
</dbReference>
<dbReference type="EMBL" id="CP029206">
    <property type="protein sequence ID" value="AWI50455.1"/>
    <property type="molecule type" value="Genomic_DNA"/>
</dbReference>
<keyword evidence="4 5" id="KW-0472">Membrane</keyword>
<dbReference type="Pfam" id="PF02313">
    <property type="entry name" value="Fumarate_red_D"/>
    <property type="match status" value="1"/>
</dbReference>
<dbReference type="SUPFAM" id="SSF81343">
    <property type="entry name" value="Fumarate reductase respiratory complex transmembrane subunits"/>
    <property type="match status" value="1"/>
</dbReference>
<dbReference type="AlphaFoldDB" id="A0A2U8FHN2"/>
<accession>A0A2U8FHN2</accession>
<dbReference type="Gene3D" id="1.20.1300.10">
    <property type="entry name" value="Fumarate reductase/succinate dehydrogenase, transmembrane subunit"/>
    <property type="match status" value="1"/>
</dbReference>
<name>A0A2U8FHN2_9PAST</name>
<feature type="transmembrane region" description="Helical" evidence="5">
    <location>
        <begin position="20"/>
        <end position="48"/>
    </location>
</feature>
<dbReference type="RefSeq" id="WP_005821531.1">
    <property type="nucleotide sequence ID" value="NZ_CP029206.1"/>
</dbReference>
<gene>
    <name evidence="5" type="primary">frdD</name>
    <name evidence="6" type="ORF">DDU33_02610</name>
</gene>
<dbReference type="InterPro" id="IPR034804">
    <property type="entry name" value="SQR/QFR_C/D"/>
</dbReference>
<keyword evidence="3 5" id="KW-1133">Transmembrane helix</keyword>
<feature type="transmembrane region" description="Helical" evidence="5">
    <location>
        <begin position="54"/>
        <end position="77"/>
    </location>
</feature>
<comment type="similarity">
    <text evidence="5">Belongs to the FrdD family.</text>
</comment>
<evidence type="ECO:0000256" key="3">
    <source>
        <dbReference type="ARBA" id="ARBA00022989"/>
    </source>
</evidence>
<sequence>MSKQDVINKAVKSNEPPVWLLFSAGGSVSAFFFPVVILVLGVLLPFGIVDVETLISFAHTFIGKLAILVLTIFPMWAGMHRIHHGLHDLKVHVPAGGFIFYGLSTLYTFVVLYLTFGL</sequence>
<dbReference type="CDD" id="cd00547">
    <property type="entry name" value="QFR_TypeD_subunitD"/>
    <property type="match status" value="1"/>
</dbReference>
<comment type="subunit">
    <text evidence="5">Part of an enzyme complex containing four subunits: a flavoprotein (FrdA), an iron-sulfur protein (FrdB), and two hydrophobic anchor proteins (FrdC and FrdD).</text>
</comment>
<feature type="transmembrane region" description="Helical" evidence="5">
    <location>
        <begin position="98"/>
        <end position="116"/>
    </location>
</feature>
<dbReference type="NCBIfam" id="NF003977">
    <property type="entry name" value="PRK05470.1-1"/>
    <property type="match status" value="1"/>
</dbReference>
<dbReference type="Proteomes" id="UP000244920">
    <property type="component" value="Chromosome"/>
</dbReference>